<keyword evidence="2" id="KW-1185">Reference proteome</keyword>
<dbReference type="AlphaFoldDB" id="A0A319CWP7"/>
<proteinExistence type="predicted"/>
<dbReference type="RefSeq" id="XP_025493543.1">
    <property type="nucleotide sequence ID" value="XM_025641203.1"/>
</dbReference>
<dbReference type="GeneID" id="37143945"/>
<reference evidence="1 2" key="1">
    <citation type="submission" date="2016-12" db="EMBL/GenBank/DDBJ databases">
        <title>The genomes of Aspergillus section Nigri reveals drivers in fungal speciation.</title>
        <authorList>
            <consortium name="DOE Joint Genome Institute"/>
            <person name="Vesth T.C."/>
            <person name="Nybo J."/>
            <person name="Theobald S."/>
            <person name="Brandl J."/>
            <person name="Frisvad J.C."/>
            <person name="Nielsen K.F."/>
            <person name="Lyhne E.K."/>
            <person name="Kogle M.E."/>
            <person name="Kuo A."/>
            <person name="Riley R."/>
            <person name="Clum A."/>
            <person name="Nolan M."/>
            <person name="Lipzen A."/>
            <person name="Salamov A."/>
            <person name="Henrissat B."/>
            <person name="Wiebenga A."/>
            <person name="De Vries R.P."/>
            <person name="Grigoriev I.V."/>
            <person name="Mortensen U.H."/>
            <person name="Andersen M.R."/>
            <person name="Baker S.E."/>
        </authorList>
    </citation>
    <scope>NUCLEOTIDE SEQUENCE [LARGE SCALE GENOMIC DNA]</scope>
    <source>
        <strain evidence="1 2">CBS 121591</strain>
    </source>
</reference>
<gene>
    <name evidence="1" type="ORF">BO82DRAFT_44814</name>
</gene>
<organism evidence="1 2">
    <name type="scientific">Aspergillus uvarum CBS 121591</name>
    <dbReference type="NCBI Taxonomy" id="1448315"/>
    <lineage>
        <taxon>Eukaryota</taxon>
        <taxon>Fungi</taxon>
        <taxon>Dikarya</taxon>
        <taxon>Ascomycota</taxon>
        <taxon>Pezizomycotina</taxon>
        <taxon>Eurotiomycetes</taxon>
        <taxon>Eurotiomycetidae</taxon>
        <taxon>Eurotiales</taxon>
        <taxon>Aspergillaceae</taxon>
        <taxon>Aspergillus</taxon>
        <taxon>Aspergillus subgen. Circumdati</taxon>
    </lineage>
</organism>
<name>A0A319CWP7_9EURO</name>
<dbReference type="Proteomes" id="UP000248340">
    <property type="component" value="Unassembled WGS sequence"/>
</dbReference>
<evidence type="ECO:0000313" key="2">
    <source>
        <dbReference type="Proteomes" id="UP000248340"/>
    </source>
</evidence>
<evidence type="ECO:0000313" key="1">
    <source>
        <dbReference type="EMBL" id="PYH83343.1"/>
    </source>
</evidence>
<accession>A0A319CWP7</accession>
<protein>
    <submittedName>
        <fullName evidence="1">Uncharacterized protein</fullName>
    </submittedName>
</protein>
<dbReference type="EMBL" id="KZ821690">
    <property type="protein sequence ID" value="PYH83343.1"/>
    <property type="molecule type" value="Genomic_DNA"/>
</dbReference>
<dbReference type="OrthoDB" id="2019572at2759"/>
<sequence>MVGNRDMYFPSRGSDPCLTSESRIRVNFGVNQSLGLCIRIAFDMSQFRTVCRHSRRLDAHLFSQLHPSFLSPAIIIEGQRYLQGTNHPVTVYHTMKPAALTVLGALALPLSSAQTARPDCYTSIGDMEMVGTSVYQSTGTCMNMCG</sequence>
<dbReference type="VEuPathDB" id="FungiDB:BO82DRAFT_44814"/>